<feature type="domain" description="PAC" evidence="6">
    <location>
        <begin position="279"/>
        <end position="332"/>
    </location>
</feature>
<dbReference type="NCBIfam" id="TIGR00229">
    <property type="entry name" value="sensory_box"/>
    <property type="match status" value="1"/>
</dbReference>
<dbReference type="Pfam" id="PF00990">
    <property type="entry name" value="GGDEF"/>
    <property type="match status" value="1"/>
</dbReference>
<dbReference type="FunFam" id="3.20.20.450:FF:000001">
    <property type="entry name" value="Cyclic di-GMP phosphodiesterase yahA"/>
    <property type="match status" value="1"/>
</dbReference>
<dbReference type="SUPFAM" id="SSF141868">
    <property type="entry name" value="EAL domain-like"/>
    <property type="match status" value="1"/>
</dbReference>
<dbReference type="CDD" id="cd01949">
    <property type="entry name" value="GGDEF"/>
    <property type="match status" value="1"/>
</dbReference>
<evidence type="ECO:0000256" key="3">
    <source>
        <dbReference type="ARBA" id="ARBA00022636"/>
    </source>
</evidence>
<dbReference type="EMBL" id="RAQO01000004">
    <property type="protein sequence ID" value="RKF19527.1"/>
    <property type="molecule type" value="Genomic_DNA"/>
</dbReference>
<dbReference type="InterPro" id="IPR013655">
    <property type="entry name" value="PAS_fold_3"/>
</dbReference>
<feature type="domain" description="GGDEF" evidence="8">
    <location>
        <begin position="364"/>
        <end position="502"/>
    </location>
</feature>
<dbReference type="SMART" id="SM00267">
    <property type="entry name" value="GGDEF"/>
    <property type="match status" value="1"/>
</dbReference>
<dbReference type="NCBIfam" id="NF033749">
    <property type="entry name" value="bact_hemeryth"/>
    <property type="match status" value="1"/>
</dbReference>
<dbReference type="NCBIfam" id="TIGR02481">
    <property type="entry name" value="hemeryth_dom"/>
    <property type="match status" value="1"/>
</dbReference>
<keyword evidence="4" id="KW-0479">Metal-binding</keyword>
<accession>A0A420EFR0</accession>
<dbReference type="Gene3D" id="3.20.20.450">
    <property type="entry name" value="EAL domain"/>
    <property type="match status" value="1"/>
</dbReference>
<dbReference type="InterPro" id="IPR035919">
    <property type="entry name" value="EAL_sf"/>
</dbReference>
<dbReference type="InterPro" id="IPR035965">
    <property type="entry name" value="PAS-like_dom_sf"/>
</dbReference>
<dbReference type="Pfam" id="PF08447">
    <property type="entry name" value="PAS_3"/>
    <property type="match status" value="1"/>
</dbReference>
<dbReference type="AlphaFoldDB" id="A0A420EFR0"/>
<protein>
    <recommendedName>
        <fullName evidence="2">cyclic-guanylate-specific phosphodiesterase</fullName>
        <ecNumber evidence="2">3.1.4.52</ecNumber>
    </recommendedName>
</protein>
<dbReference type="Proteomes" id="UP000286482">
    <property type="component" value="Unassembled WGS sequence"/>
</dbReference>
<comment type="similarity">
    <text evidence="1">Belongs to the hemerythrin family.</text>
</comment>
<dbReference type="SUPFAM" id="SSF55073">
    <property type="entry name" value="Nucleotide cyclase"/>
    <property type="match status" value="1"/>
</dbReference>
<dbReference type="Pfam" id="PF01814">
    <property type="entry name" value="Hemerythrin"/>
    <property type="match status" value="1"/>
</dbReference>
<dbReference type="InterPro" id="IPR000160">
    <property type="entry name" value="GGDEF_dom"/>
</dbReference>
<evidence type="ECO:0000256" key="4">
    <source>
        <dbReference type="ARBA" id="ARBA00022723"/>
    </source>
</evidence>
<organism evidence="9 10">
    <name type="scientific">Alginatibacterium sediminis</name>
    <dbReference type="NCBI Taxonomy" id="2164068"/>
    <lineage>
        <taxon>Bacteria</taxon>
        <taxon>Pseudomonadati</taxon>
        <taxon>Pseudomonadota</taxon>
        <taxon>Gammaproteobacteria</taxon>
        <taxon>Alteromonadales</taxon>
        <taxon>Alteromonadaceae</taxon>
        <taxon>Alginatibacterium</taxon>
    </lineage>
</organism>
<dbReference type="PROSITE" id="PS50113">
    <property type="entry name" value="PAC"/>
    <property type="match status" value="1"/>
</dbReference>
<dbReference type="PROSITE" id="PS50883">
    <property type="entry name" value="EAL"/>
    <property type="match status" value="1"/>
</dbReference>
<dbReference type="InterPro" id="IPR000014">
    <property type="entry name" value="PAS"/>
</dbReference>
<name>A0A420EFR0_9ALTE</name>
<dbReference type="CDD" id="cd01948">
    <property type="entry name" value="EAL"/>
    <property type="match status" value="1"/>
</dbReference>
<dbReference type="InterPro" id="IPR052155">
    <property type="entry name" value="Biofilm_reg_signaling"/>
</dbReference>
<dbReference type="InterPro" id="IPR012312">
    <property type="entry name" value="Hemerythrin-like"/>
</dbReference>
<evidence type="ECO:0000256" key="1">
    <source>
        <dbReference type="ARBA" id="ARBA00010587"/>
    </source>
</evidence>
<dbReference type="InterPro" id="IPR035938">
    <property type="entry name" value="Hemerythrin-like_sf"/>
</dbReference>
<evidence type="ECO:0000259" key="6">
    <source>
        <dbReference type="PROSITE" id="PS50113"/>
    </source>
</evidence>
<dbReference type="InterPro" id="IPR043128">
    <property type="entry name" value="Rev_trsase/Diguanyl_cyclase"/>
</dbReference>
<dbReference type="NCBIfam" id="TIGR00254">
    <property type="entry name" value="GGDEF"/>
    <property type="match status" value="1"/>
</dbReference>
<dbReference type="PROSITE" id="PS50887">
    <property type="entry name" value="GGDEF"/>
    <property type="match status" value="1"/>
</dbReference>
<dbReference type="InterPro" id="IPR001633">
    <property type="entry name" value="EAL_dom"/>
</dbReference>
<dbReference type="GO" id="GO:0071111">
    <property type="term" value="F:cyclic-guanylate-specific phosphodiesterase activity"/>
    <property type="evidence" value="ECO:0007669"/>
    <property type="project" value="UniProtKB-EC"/>
</dbReference>
<dbReference type="Pfam" id="PF00563">
    <property type="entry name" value="EAL"/>
    <property type="match status" value="1"/>
</dbReference>
<dbReference type="SUPFAM" id="SSF47188">
    <property type="entry name" value="Hemerythrin-like"/>
    <property type="match status" value="1"/>
</dbReference>
<dbReference type="SMART" id="SM00086">
    <property type="entry name" value="PAC"/>
    <property type="match status" value="1"/>
</dbReference>
<keyword evidence="10" id="KW-1185">Reference proteome</keyword>
<evidence type="ECO:0000256" key="2">
    <source>
        <dbReference type="ARBA" id="ARBA00012282"/>
    </source>
</evidence>
<evidence type="ECO:0000259" key="7">
    <source>
        <dbReference type="PROSITE" id="PS50883"/>
    </source>
</evidence>
<dbReference type="SUPFAM" id="SSF55785">
    <property type="entry name" value="PYP-like sensor domain (PAS domain)"/>
    <property type="match status" value="1"/>
</dbReference>
<evidence type="ECO:0000256" key="5">
    <source>
        <dbReference type="ARBA" id="ARBA00023004"/>
    </source>
</evidence>
<keyword evidence="3" id="KW-0973">c-di-GMP</keyword>
<evidence type="ECO:0000313" key="9">
    <source>
        <dbReference type="EMBL" id="RKF19527.1"/>
    </source>
</evidence>
<dbReference type="Gene3D" id="3.30.70.270">
    <property type="match status" value="1"/>
</dbReference>
<dbReference type="Gene3D" id="2.10.70.100">
    <property type="match status" value="1"/>
</dbReference>
<evidence type="ECO:0000313" key="10">
    <source>
        <dbReference type="Proteomes" id="UP000286482"/>
    </source>
</evidence>
<dbReference type="InterPro" id="IPR012827">
    <property type="entry name" value="Hemerythrin_metal-bd"/>
</dbReference>
<dbReference type="InterPro" id="IPR000700">
    <property type="entry name" value="PAS-assoc_C"/>
</dbReference>
<sequence>MVVKLVEKQIDIFPWSESFNLGVPLLDEQHRKLVDLLNEVARTMTSQKSVDGLDVLINKMVDYAEFHFDAEEEFWKQKLPESRQITDHQNNHMAFIQKANYLLEKMEAQDTDQDWWIEELLSFLVNWLITHILESDKHMVLLVKALEDGKTLDEAQLWAQSNVYRGSKDTIKVILNSCKTLTRNTIQLMREIRIRTETADKLFESETLLQQAMDYAKIGRWSLPYKSEEAQWSAQMYKIFGISKDKIPSPETLCGIMQDGFQNTFIDSITNTFATGQEHRVEYQIVRPIDGLSRWIECRGKLISNDDGTPNKISGFIQDITERKNSESKVIQLAYFDALTGLPNRRLLLDRLEQIVVMSEREDSYAALVFIDLDDFKDVNDSHGHEYGDALLQQAAKRVQELIRKGDTLARIGGDEFLLVLTKLDKDKYTATNATKNIINKVLNVLSSPFRINSVDFNSSASIGVRLFNDNSESVSELMGQADIAMYSAKHSGKNSASFYSPDMQSEITQRVELERDLRAAVEFNEFELYYQPQVNHQNKVTGLEALIRWHHPIKGLVPPNDFIHSAENNGLIIPIGDWVLRKACEQLSVWANNQSTETLTISVNVSYRQFRQPGFIFSVSSIIERYSFNPARLKIELTETMLVDDMERTVACMNKLKQYGVQLSLDDFGTGYSSLQYLKLLPLNQLKIDRSFVSELETEVNDRSIVKTIILMSRTLGIEVIAEGVETEHQRSYLIKHGCSLFQGFHFGKPMPLSELSAWLENYSNEHNK</sequence>
<feature type="domain" description="EAL" evidence="7">
    <location>
        <begin position="511"/>
        <end position="765"/>
    </location>
</feature>
<proteinExistence type="inferred from homology"/>
<comment type="caution">
    <text evidence="9">The sequence shown here is derived from an EMBL/GenBank/DDBJ whole genome shotgun (WGS) entry which is preliminary data.</text>
</comment>
<reference evidence="9 10" key="1">
    <citation type="submission" date="2018-09" db="EMBL/GenBank/DDBJ databases">
        <authorList>
            <person name="Wang Z."/>
        </authorList>
    </citation>
    <scope>NUCLEOTIDE SEQUENCE [LARGE SCALE GENOMIC DNA]</scope>
    <source>
        <strain evidence="9 10">ALS 81</strain>
    </source>
</reference>
<dbReference type="SMART" id="SM00052">
    <property type="entry name" value="EAL"/>
    <property type="match status" value="1"/>
</dbReference>
<keyword evidence="5" id="KW-0408">Iron</keyword>
<dbReference type="InterPro" id="IPR029787">
    <property type="entry name" value="Nucleotide_cyclase"/>
</dbReference>
<dbReference type="PANTHER" id="PTHR44757:SF2">
    <property type="entry name" value="BIOFILM ARCHITECTURE MAINTENANCE PROTEIN MBAA"/>
    <property type="match status" value="1"/>
</dbReference>
<gene>
    <name evidence="9" type="ORF">DBZ36_03410</name>
</gene>
<dbReference type="CDD" id="cd12107">
    <property type="entry name" value="Hemerythrin"/>
    <property type="match status" value="1"/>
</dbReference>
<dbReference type="Gene3D" id="3.30.450.20">
    <property type="entry name" value="PAS domain"/>
    <property type="match status" value="1"/>
</dbReference>
<dbReference type="InterPro" id="IPR001610">
    <property type="entry name" value="PAC"/>
</dbReference>
<dbReference type="EC" id="3.1.4.52" evidence="2"/>
<evidence type="ECO:0000259" key="8">
    <source>
        <dbReference type="PROSITE" id="PS50887"/>
    </source>
</evidence>
<dbReference type="GO" id="GO:0046872">
    <property type="term" value="F:metal ion binding"/>
    <property type="evidence" value="ECO:0007669"/>
    <property type="project" value="UniProtKB-KW"/>
</dbReference>
<dbReference type="Gene3D" id="1.20.120.50">
    <property type="entry name" value="Hemerythrin-like"/>
    <property type="match status" value="1"/>
</dbReference>
<dbReference type="PANTHER" id="PTHR44757">
    <property type="entry name" value="DIGUANYLATE CYCLASE DGCP"/>
    <property type="match status" value="1"/>
</dbReference>